<evidence type="ECO:0000256" key="6">
    <source>
        <dbReference type="ARBA" id="ARBA00023136"/>
    </source>
</evidence>
<evidence type="ECO:0000256" key="2">
    <source>
        <dbReference type="ARBA" id="ARBA00008335"/>
    </source>
</evidence>
<dbReference type="PANTHER" id="PTHR23501:SF191">
    <property type="entry name" value="VACUOLAR BASIC AMINO ACID TRANSPORTER 4"/>
    <property type="match status" value="1"/>
</dbReference>
<feature type="transmembrane region" description="Helical" evidence="7">
    <location>
        <begin position="464"/>
        <end position="487"/>
    </location>
</feature>
<dbReference type="Pfam" id="PF07690">
    <property type="entry name" value="MFS_1"/>
    <property type="match status" value="1"/>
</dbReference>
<dbReference type="Gene3D" id="1.20.1250.20">
    <property type="entry name" value="MFS general substrate transporter like domains"/>
    <property type="match status" value="1"/>
</dbReference>
<evidence type="ECO:0000313" key="10">
    <source>
        <dbReference type="Proteomes" id="UP000187429"/>
    </source>
</evidence>
<proteinExistence type="inferred from homology"/>
<keyword evidence="10" id="KW-1185">Reference proteome</keyword>
<accession>A0A1R1XTS1</accession>
<protein>
    <submittedName>
        <fullName evidence="9">Putative MFS-type transporter</fullName>
    </submittedName>
</protein>
<keyword evidence="3" id="KW-0813">Transport</keyword>
<dbReference type="CDD" id="cd17502">
    <property type="entry name" value="MFS_Azr1_MDR_like"/>
    <property type="match status" value="1"/>
</dbReference>
<dbReference type="GO" id="GO:0012505">
    <property type="term" value="C:endomembrane system"/>
    <property type="evidence" value="ECO:0007669"/>
    <property type="project" value="UniProtKB-SubCell"/>
</dbReference>
<dbReference type="Gene3D" id="1.20.1720.10">
    <property type="entry name" value="Multidrug resistance protein D"/>
    <property type="match status" value="1"/>
</dbReference>
<evidence type="ECO:0000313" key="9">
    <source>
        <dbReference type="EMBL" id="OMJ17949.1"/>
    </source>
</evidence>
<feature type="transmembrane region" description="Helical" evidence="7">
    <location>
        <begin position="199"/>
        <end position="221"/>
    </location>
</feature>
<dbReference type="InterPro" id="IPR011701">
    <property type="entry name" value="MFS"/>
</dbReference>
<evidence type="ECO:0000256" key="3">
    <source>
        <dbReference type="ARBA" id="ARBA00022448"/>
    </source>
</evidence>
<feature type="transmembrane region" description="Helical" evidence="7">
    <location>
        <begin position="299"/>
        <end position="325"/>
    </location>
</feature>
<organism evidence="9 10">
    <name type="scientific">Smittium culicis</name>
    <dbReference type="NCBI Taxonomy" id="133412"/>
    <lineage>
        <taxon>Eukaryota</taxon>
        <taxon>Fungi</taxon>
        <taxon>Fungi incertae sedis</taxon>
        <taxon>Zoopagomycota</taxon>
        <taxon>Kickxellomycotina</taxon>
        <taxon>Harpellomycetes</taxon>
        <taxon>Harpellales</taxon>
        <taxon>Legeriomycetaceae</taxon>
        <taxon>Smittium</taxon>
    </lineage>
</organism>
<comment type="subcellular location">
    <subcellularLocation>
        <location evidence="1">Endomembrane system</location>
        <topology evidence="1">Multi-pass membrane protein</topology>
    </subcellularLocation>
</comment>
<dbReference type="SUPFAM" id="SSF103473">
    <property type="entry name" value="MFS general substrate transporter"/>
    <property type="match status" value="2"/>
</dbReference>
<dbReference type="GO" id="GO:0005886">
    <property type="term" value="C:plasma membrane"/>
    <property type="evidence" value="ECO:0007669"/>
    <property type="project" value="TreeGrafter"/>
</dbReference>
<dbReference type="InterPro" id="IPR036259">
    <property type="entry name" value="MFS_trans_sf"/>
</dbReference>
<gene>
    <name evidence="9" type="ORF">AYI69_g7229</name>
</gene>
<dbReference type="PRINTS" id="PR01036">
    <property type="entry name" value="TCRTETB"/>
</dbReference>
<feature type="transmembrane region" description="Helical" evidence="7">
    <location>
        <begin position="108"/>
        <end position="132"/>
    </location>
</feature>
<dbReference type="OrthoDB" id="10021397at2759"/>
<comment type="similarity">
    <text evidence="2">Belongs to the major facilitator superfamily.</text>
</comment>
<feature type="transmembrane region" description="Helical" evidence="7">
    <location>
        <begin position="267"/>
        <end position="287"/>
    </location>
</feature>
<name>A0A1R1XTS1_9FUNG</name>
<evidence type="ECO:0000256" key="1">
    <source>
        <dbReference type="ARBA" id="ARBA00004127"/>
    </source>
</evidence>
<evidence type="ECO:0000259" key="8">
    <source>
        <dbReference type="PROSITE" id="PS50850"/>
    </source>
</evidence>
<feature type="transmembrane region" description="Helical" evidence="7">
    <location>
        <begin position="331"/>
        <end position="349"/>
    </location>
</feature>
<feature type="transmembrane region" description="Helical" evidence="7">
    <location>
        <begin position="575"/>
        <end position="594"/>
    </location>
</feature>
<dbReference type="EMBL" id="LSSM01003420">
    <property type="protein sequence ID" value="OMJ17949.1"/>
    <property type="molecule type" value="Genomic_DNA"/>
</dbReference>
<keyword evidence="6 7" id="KW-0472">Membrane</keyword>
<evidence type="ECO:0000256" key="5">
    <source>
        <dbReference type="ARBA" id="ARBA00022989"/>
    </source>
</evidence>
<sequence>MDSSKSPSDPTSDINFLADPEYCSVPVDFHPNNYEISPSNTNERDNITIENINFPRKSSNSDQIHITLHNTRESAPEQSPGPQIEKASIIDEPVHGQGRDDLSVAKKYLIVSILCLAVFLSSLDSTMVSTALPTIANEFNALSTVSWIVTSNLLCTTAFQPLYGRISDIFGRKLTLLFSLFIFLIGSIISGLAKSIPTLIVSRGVTGAGGAGISVMVNVVISDLVSMQDRGKYAGLIGVAFGIASVSGPLIGGVFTDKLSWRWCFYVNIPITILIMAAVQLIVHLGSPKGNYKEKIKRIDFLGIFLILSSLTLIILAINWGGVFYPWNSPLVLSSIICGVILLVFFCLVEYKYANEPIIPLNLFKIRNVWSVLTIQLCVGSVMYICIYYMPMYYSVVYNGSASASGIFLLPFIIAMVISSVSCGFLISYTGYYKIFIQIGTLSITVALGLITTFNTTIARYKQIIYLFIAGTGISLCNQPMIICIQASTEPKYLATSTATLIFFRILSGTLGISLFSTILKNKLNSRLASFVSLNPDFASFAESSKQNIESIYSPETPLAARVGIVHAYIKSIQFVFYVLIPIVGIGLILSFVLKHIPFKK</sequence>
<dbReference type="Proteomes" id="UP000187429">
    <property type="component" value="Unassembled WGS sequence"/>
</dbReference>
<evidence type="ECO:0000256" key="7">
    <source>
        <dbReference type="SAM" id="Phobius"/>
    </source>
</evidence>
<dbReference type="PROSITE" id="PS50850">
    <property type="entry name" value="MFS"/>
    <property type="match status" value="1"/>
</dbReference>
<feature type="transmembrane region" description="Helical" evidence="7">
    <location>
        <begin position="402"/>
        <end position="427"/>
    </location>
</feature>
<dbReference type="AlphaFoldDB" id="A0A1R1XTS1"/>
<feature type="transmembrane region" description="Helical" evidence="7">
    <location>
        <begin position="233"/>
        <end position="255"/>
    </location>
</feature>
<feature type="transmembrane region" description="Helical" evidence="7">
    <location>
        <begin position="369"/>
        <end position="390"/>
    </location>
</feature>
<dbReference type="PANTHER" id="PTHR23501">
    <property type="entry name" value="MAJOR FACILITATOR SUPERFAMILY"/>
    <property type="match status" value="1"/>
</dbReference>
<feature type="domain" description="Major facilitator superfamily (MFS) profile" evidence="8">
    <location>
        <begin position="110"/>
        <end position="599"/>
    </location>
</feature>
<feature type="transmembrane region" description="Helical" evidence="7">
    <location>
        <begin position="144"/>
        <end position="162"/>
    </location>
</feature>
<dbReference type="GO" id="GO:0022857">
    <property type="term" value="F:transmembrane transporter activity"/>
    <property type="evidence" value="ECO:0007669"/>
    <property type="project" value="InterPro"/>
</dbReference>
<feature type="transmembrane region" description="Helical" evidence="7">
    <location>
        <begin position="439"/>
        <end position="458"/>
    </location>
</feature>
<keyword evidence="5 7" id="KW-1133">Transmembrane helix</keyword>
<evidence type="ECO:0000256" key="4">
    <source>
        <dbReference type="ARBA" id="ARBA00022692"/>
    </source>
</evidence>
<keyword evidence="4 7" id="KW-0812">Transmembrane</keyword>
<comment type="caution">
    <text evidence="9">The sequence shown here is derived from an EMBL/GenBank/DDBJ whole genome shotgun (WGS) entry which is preliminary data.</text>
</comment>
<feature type="transmembrane region" description="Helical" evidence="7">
    <location>
        <begin position="499"/>
        <end position="520"/>
    </location>
</feature>
<feature type="transmembrane region" description="Helical" evidence="7">
    <location>
        <begin position="174"/>
        <end position="193"/>
    </location>
</feature>
<reference evidence="10" key="1">
    <citation type="submission" date="2017-01" db="EMBL/GenBank/DDBJ databases">
        <authorList>
            <person name="Wang Y."/>
            <person name="White M."/>
            <person name="Kvist S."/>
            <person name="Moncalvo J.-M."/>
        </authorList>
    </citation>
    <scope>NUCLEOTIDE SEQUENCE [LARGE SCALE GENOMIC DNA]</scope>
    <source>
        <strain evidence="10">ID-206-W2</strain>
    </source>
</reference>
<dbReference type="InterPro" id="IPR020846">
    <property type="entry name" value="MFS_dom"/>
</dbReference>
<dbReference type="FunFam" id="1.20.1720.10:FF:000013">
    <property type="entry name" value="Related to multidrug resistance proteins"/>
    <property type="match status" value="1"/>
</dbReference>